<dbReference type="EMBL" id="JADYXP020000006">
    <property type="protein sequence ID" value="KAL0123141.1"/>
    <property type="molecule type" value="Genomic_DNA"/>
</dbReference>
<dbReference type="PANTHER" id="PTHR39074">
    <property type="entry name" value="AGAP007547-PA"/>
    <property type="match status" value="1"/>
</dbReference>
<sequence>MKNQTRLGFTFCSFVTHQSRQMALLKMLKNILCKNIATSGSRFVGILGPLTIPPLQIATLYYFWQDYSRVVDKRYCSCSCWDTVFKGSYESGIAPYKHMYFNATSNMLKIWMLVVIGVITFYETMKHLARLAIKQRLRQSMMLLFSSALFSNYYSWWVYINYWNDDFYSQWYHQLFFTITELISTCWVVYLADKKNPITHRKAFGIAAIALLHIVAGGWDQFFVNVVRGEGHAHQVIRDLGFMIPDILHVVVPVWLIKRESIYNIHLPNSLVYVSSIVVMGLCIWSFLL</sequence>
<evidence type="ECO:0008006" key="4">
    <source>
        <dbReference type="Google" id="ProtNLM"/>
    </source>
</evidence>
<evidence type="ECO:0000313" key="2">
    <source>
        <dbReference type="EMBL" id="KAL0123141.1"/>
    </source>
</evidence>
<feature type="transmembrane region" description="Helical" evidence="1">
    <location>
        <begin position="141"/>
        <end position="159"/>
    </location>
</feature>
<protein>
    <recommendedName>
        <fullName evidence="4">Post-GPI attachment to proteins factor 3</fullName>
    </recommendedName>
</protein>
<feature type="transmembrane region" description="Helical" evidence="1">
    <location>
        <begin position="171"/>
        <end position="191"/>
    </location>
</feature>
<dbReference type="AlphaFoldDB" id="A0AAW2G4C3"/>
<dbReference type="PANTHER" id="PTHR39074:SF1">
    <property type="entry name" value="AGAP007547-PA"/>
    <property type="match status" value="1"/>
</dbReference>
<name>A0AAW2G4C3_9HYME</name>
<feature type="transmembrane region" description="Helical" evidence="1">
    <location>
        <begin position="240"/>
        <end position="258"/>
    </location>
</feature>
<feature type="transmembrane region" description="Helical" evidence="1">
    <location>
        <begin position="110"/>
        <end position="129"/>
    </location>
</feature>
<comment type="caution">
    <text evidence="2">The sequence shown here is derived from an EMBL/GenBank/DDBJ whole genome shotgun (WGS) entry which is preliminary data.</text>
</comment>
<feature type="transmembrane region" description="Helical" evidence="1">
    <location>
        <begin position="203"/>
        <end position="220"/>
    </location>
</feature>
<proteinExistence type="predicted"/>
<accession>A0AAW2G4C3</accession>
<dbReference type="Proteomes" id="UP001430953">
    <property type="component" value="Unassembled WGS sequence"/>
</dbReference>
<keyword evidence="1" id="KW-0472">Membrane</keyword>
<evidence type="ECO:0000256" key="1">
    <source>
        <dbReference type="SAM" id="Phobius"/>
    </source>
</evidence>
<keyword evidence="1" id="KW-0812">Transmembrane</keyword>
<feature type="transmembrane region" description="Helical" evidence="1">
    <location>
        <begin position="43"/>
        <end position="64"/>
    </location>
</feature>
<gene>
    <name evidence="2" type="ORF">PUN28_007639</name>
</gene>
<organism evidence="2 3">
    <name type="scientific">Cardiocondyla obscurior</name>
    <dbReference type="NCBI Taxonomy" id="286306"/>
    <lineage>
        <taxon>Eukaryota</taxon>
        <taxon>Metazoa</taxon>
        <taxon>Ecdysozoa</taxon>
        <taxon>Arthropoda</taxon>
        <taxon>Hexapoda</taxon>
        <taxon>Insecta</taxon>
        <taxon>Pterygota</taxon>
        <taxon>Neoptera</taxon>
        <taxon>Endopterygota</taxon>
        <taxon>Hymenoptera</taxon>
        <taxon>Apocrita</taxon>
        <taxon>Aculeata</taxon>
        <taxon>Formicoidea</taxon>
        <taxon>Formicidae</taxon>
        <taxon>Myrmicinae</taxon>
        <taxon>Cardiocondyla</taxon>
    </lineage>
</organism>
<keyword evidence="1" id="KW-1133">Transmembrane helix</keyword>
<reference evidence="2 3" key="1">
    <citation type="submission" date="2023-03" db="EMBL/GenBank/DDBJ databases">
        <title>High recombination rates correlate with genetic variation in Cardiocondyla obscurior ants.</title>
        <authorList>
            <person name="Errbii M."/>
        </authorList>
    </citation>
    <scope>NUCLEOTIDE SEQUENCE [LARGE SCALE GENOMIC DNA]</scope>
    <source>
        <strain evidence="2">Alpha-2009</strain>
        <tissue evidence="2">Whole body</tissue>
    </source>
</reference>
<evidence type="ECO:0000313" key="3">
    <source>
        <dbReference type="Proteomes" id="UP001430953"/>
    </source>
</evidence>
<keyword evidence="3" id="KW-1185">Reference proteome</keyword>
<feature type="transmembrane region" description="Helical" evidence="1">
    <location>
        <begin position="270"/>
        <end position="288"/>
    </location>
</feature>